<dbReference type="GO" id="GO:0004370">
    <property type="term" value="F:glycerol kinase activity"/>
    <property type="evidence" value="ECO:0007669"/>
    <property type="project" value="UniProtKB-EC"/>
</dbReference>
<dbReference type="AlphaFoldDB" id="A0A8B8FZE2"/>
<evidence type="ECO:0000256" key="12">
    <source>
        <dbReference type="RuleBase" id="RU003733"/>
    </source>
</evidence>
<evidence type="ECO:0000256" key="10">
    <source>
        <dbReference type="ARBA" id="ARBA00052101"/>
    </source>
</evidence>
<dbReference type="InterPro" id="IPR043129">
    <property type="entry name" value="ATPase_NBD"/>
</dbReference>
<dbReference type="OrthoDB" id="5422795at2759"/>
<dbReference type="PROSITE" id="PS00933">
    <property type="entry name" value="FGGY_KINASES_1"/>
    <property type="match status" value="1"/>
</dbReference>
<dbReference type="GO" id="GO:0019563">
    <property type="term" value="P:glycerol catabolic process"/>
    <property type="evidence" value="ECO:0007669"/>
    <property type="project" value="UniProtKB-UniPathway"/>
</dbReference>
<comment type="similarity">
    <text evidence="2 12">Belongs to the FGGY kinase family.</text>
</comment>
<evidence type="ECO:0000313" key="16">
    <source>
        <dbReference type="RefSeq" id="XP_025415735.1"/>
    </source>
</evidence>
<evidence type="ECO:0000259" key="14">
    <source>
        <dbReference type="Pfam" id="PF02782"/>
    </source>
</evidence>
<evidence type="ECO:0000313" key="15">
    <source>
        <dbReference type="Proteomes" id="UP000694846"/>
    </source>
</evidence>
<dbReference type="PIRSF" id="PIRSF000538">
    <property type="entry name" value="GlpK"/>
    <property type="match status" value="1"/>
</dbReference>
<dbReference type="FunFam" id="3.30.420.40:FF:000108">
    <property type="entry name" value="Glycerol kinase, glycosomal"/>
    <property type="match status" value="1"/>
</dbReference>
<evidence type="ECO:0000256" key="1">
    <source>
        <dbReference type="ARBA" id="ARBA00005190"/>
    </source>
</evidence>
<evidence type="ECO:0000256" key="11">
    <source>
        <dbReference type="ARBA" id="ARBA00071571"/>
    </source>
</evidence>
<evidence type="ECO:0000256" key="3">
    <source>
        <dbReference type="ARBA" id="ARBA00012099"/>
    </source>
</evidence>
<gene>
    <name evidence="16" type="primary">LOC112687318</name>
</gene>
<keyword evidence="8" id="KW-0067">ATP-binding</keyword>
<dbReference type="GO" id="GO:0006641">
    <property type="term" value="P:triglyceride metabolic process"/>
    <property type="evidence" value="ECO:0007669"/>
    <property type="project" value="TreeGrafter"/>
</dbReference>
<sequence length="559" mass="62416">MIILFYFFVKFIQNLQFVKMSRIHNLICYKRNKSTPAEETFVGAIDEGSSSTRFLVFSSKTHLPVASHQINTTNICLNDGWVEQDPEDILIKVKETITVTCEKLKSINISPSSIVAIGVTNQRESTVVWDKYTGKPLYNAIIWMDMRAQGIVERLLEKRIPNCDTLDERKRNLQFKCGLTMNPYFSVFKLLWLMENVPEVLKAIQEKRCMFGTIDSWLIWNLTGGIKGGVHVTDVTNASRTMLMNIHSLRWDQTLIEFFNIPNGVILPEIRSCSEVFGRMVDGPLAETKIAGCIGDQQAALLGQMCFLSGQAKSTFGTGCFVLYNTGRKPVISEHGLLTTVAFKMGAHTDPIYALEGSVAVAGFAAKWLMENLEVVDSYQDLTMKADTVENTNGVHFVPAFSGLYAPYWRSDARGTISGLTMEMTDAHLMRATLEGICFQTKDVLQSMQSDTGHPTTALNVDGGMSVSDTFLQILTNLCGIPVVRPKMVETTALGAALAAGFAVGVWRMHSVKSDCDTYVPTICYKEQKTKYDMWKNAIKQSIGWNRDNDEDNDDFAGF</sequence>
<keyword evidence="6 12" id="KW-0418">Kinase</keyword>
<comment type="pathway">
    <text evidence="1">Polyol metabolism; glycerol degradation via glycerol kinase pathway; sn-glycerol 3-phosphate from glycerol: step 1/1.</text>
</comment>
<evidence type="ECO:0000256" key="4">
    <source>
        <dbReference type="ARBA" id="ARBA00022679"/>
    </source>
</evidence>
<evidence type="ECO:0000256" key="9">
    <source>
        <dbReference type="ARBA" id="ARBA00043149"/>
    </source>
</evidence>
<evidence type="ECO:0000256" key="5">
    <source>
        <dbReference type="ARBA" id="ARBA00022741"/>
    </source>
</evidence>
<evidence type="ECO:0000256" key="8">
    <source>
        <dbReference type="ARBA" id="ARBA00022840"/>
    </source>
</evidence>
<dbReference type="GeneID" id="112687318"/>
<dbReference type="CTD" id="43913"/>
<keyword evidence="4 12" id="KW-0808">Transferase</keyword>
<reference evidence="16" key="1">
    <citation type="submission" date="2025-08" db="UniProtKB">
        <authorList>
            <consortium name="RefSeq"/>
        </authorList>
    </citation>
    <scope>IDENTIFICATION</scope>
    <source>
        <tissue evidence="16">Whole body</tissue>
    </source>
</reference>
<organism evidence="15 16">
    <name type="scientific">Sipha flava</name>
    <name type="common">yellow sugarcane aphid</name>
    <dbReference type="NCBI Taxonomy" id="143950"/>
    <lineage>
        <taxon>Eukaryota</taxon>
        <taxon>Metazoa</taxon>
        <taxon>Ecdysozoa</taxon>
        <taxon>Arthropoda</taxon>
        <taxon>Hexapoda</taxon>
        <taxon>Insecta</taxon>
        <taxon>Pterygota</taxon>
        <taxon>Neoptera</taxon>
        <taxon>Paraneoptera</taxon>
        <taxon>Hemiptera</taxon>
        <taxon>Sternorrhyncha</taxon>
        <taxon>Aphidomorpha</taxon>
        <taxon>Aphidoidea</taxon>
        <taxon>Aphididae</taxon>
        <taxon>Sipha</taxon>
    </lineage>
</organism>
<proteinExistence type="inferred from homology"/>
<feature type="domain" description="Carbohydrate kinase FGGY C-terminal" evidence="14">
    <location>
        <begin position="313"/>
        <end position="503"/>
    </location>
</feature>
<evidence type="ECO:0000256" key="2">
    <source>
        <dbReference type="ARBA" id="ARBA00009156"/>
    </source>
</evidence>
<feature type="domain" description="Carbohydrate kinase FGGY N-terminal" evidence="13">
    <location>
        <begin position="43"/>
        <end position="303"/>
    </location>
</feature>
<dbReference type="Gene3D" id="3.30.420.40">
    <property type="match status" value="2"/>
</dbReference>
<dbReference type="RefSeq" id="XP_025415735.1">
    <property type="nucleotide sequence ID" value="XM_025559950.1"/>
</dbReference>
<evidence type="ECO:0000259" key="13">
    <source>
        <dbReference type="Pfam" id="PF00370"/>
    </source>
</evidence>
<dbReference type="GO" id="GO:0005739">
    <property type="term" value="C:mitochondrion"/>
    <property type="evidence" value="ECO:0007669"/>
    <property type="project" value="TreeGrafter"/>
</dbReference>
<dbReference type="GO" id="GO:0005524">
    <property type="term" value="F:ATP binding"/>
    <property type="evidence" value="ECO:0007669"/>
    <property type="project" value="UniProtKB-KW"/>
</dbReference>
<dbReference type="EC" id="2.7.1.30" evidence="3"/>
<keyword evidence="15" id="KW-1185">Reference proteome</keyword>
<dbReference type="UniPathway" id="UPA00618">
    <property type="reaction ID" value="UER00672"/>
</dbReference>
<accession>A0A8B8FZE2</accession>
<dbReference type="InterPro" id="IPR018485">
    <property type="entry name" value="FGGY_C"/>
</dbReference>
<dbReference type="NCBIfam" id="NF000756">
    <property type="entry name" value="PRK00047.1"/>
    <property type="match status" value="1"/>
</dbReference>
<evidence type="ECO:0000256" key="7">
    <source>
        <dbReference type="ARBA" id="ARBA00022798"/>
    </source>
</evidence>
<dbReference type="InterPro" id="IPR018483">
    <property type="entry name" value="Carb_kinase_FGGY_CS"/>
</dbReference>
<dbReference type="Pfam" id="PF00370">
    <property type="entry name" value="FGGY_N"/>
    <property type="match status" value="1"/>
</dbReference>
<keyword evidence="5" id="KW-0547">Nucleotide-binding</keyword>
<dbReference type="PANTHER" id="PTHR10196">
    <property type="entry name" value="SUGAR KINASE"/>
    <property type="match status" value="1"/>
</dbReference>
<comment type="catalytic activity">
    <reaction evidence="10">
        <text>glycerol + ATP = sn-glycerol 3-phosphate + ADP + H(+)</text>
        <dbReference type="Rhea" id="RHEA:21644"/>
        <dbReference type="ChEBI" id="CHEBI:15378"/>
        <dbReference type="ChEBI" id="CHEBI:17754"/>
        <dbReference type="ChEBI" id="CHEBI:30616"/>
        <dbReference type="ChEBI" id="CHEBI:57597"/>
        <dbReference type="ChEBI" id="CHEBI:456216"/>
        <dbReference type="EC" id="2.7.1.30"/>
    </reaction>
</comment>
<dbReference type="SUPFAM" id="SSF53067">
    <property type="entry name" value="Actin-like ATPase domain"/>
    <property type="match status" value="2"/>
</dbReference>
<dbReference type="GO" id="GO:0046167">
    <property type="term" value="P:glycerol-3-phosphate biosynthetic process"/>
    <property type="evidence" value="ECO:0007669"/>
    <property type="project" value="TreeGrafter"/>
</dbReference>
<dbReference type="InterPro" id="IPR000577">
    <property type="entry name" value="Carb_kinase_FGGY"/>
</dbReference>
<keyword evidence="7" id="KW-0319">Glycerol metabolism</keyword>
<protein>
    <recommendedName>
        <fullName evidence="11">Probable glycerol kinase</fullName>
        <ecNumber evidence="3">2.7.1.30</ecNumber>
    </recommendedName>
    <alternativeName>
        <fullName evidence="9">ATP:glycerol 3-phosphotransferase</fullName>
    </alternativeName>
</protein>
<dbReference type="NCBIfam" id="TIGR01311">
    <property type="entry name" value="glycerol_kin"/>
    <property type="match status" value="1"/>
</dbReference>
<dbReference type="InterPro" id="IPR042018">
    <property type="entry name" value="GK1-3_metazoan-type"/>
</dbReference>
<dbReference type="Pfam" id="PF02782">
    <property type="entry name" value="FGGY_C"/>
    <property type="match status" value="1"/>
</dbReference>
<name>A0A8B8FZE2_9HEMI</name>
<dbReference type="InterPro" id="IPR005999">
    <property type="entry name" value="Glycerol_kin"/>
</dbReference>
<dbReference type="PANTHER" id="PTHR10196:SF69">
    <property type="entry name" value="GLYCEROL KINASE"/>
    <property type="match status" value="1"/>
</dbReference>
<dbReference type="PROSITE" id="PS00445">
    <property type="entry name" value="FGGY_KINASES_2"/>
    <property type="match status" value="1"/>
</dbReference>
<evidence type="ECO:0000256" key="6">
    <source>
        <dbReference type="ARBA" id="ARBA00022777"/>
    </source>
</evidence>
<dbReference type="CDD" id="cd07792">
    <property type="entry name" value="ASKHA_NBD_FGGY_GK1-3-like"/>
    <property type="match status" value="1"/>
</dbReference>
<dbReference type="Proteomes" id="UP000694846">
    <property type="component" value="Unplaced"/>
</dbReference>
<dbReference type="FunFam" id="3.30.420.40:FF:000177">
    <property type="entry name" value="Glycerol kinase"/>
    <property type="match status" value="1"/>
</dbReference>
<dbReference type="InterPro" id="IPR018484">
    <property type="entry name" value="FGGY_N"/>
</dbReference>